<dbReference type="RefSeq" id="WP_055222339.1">
    <property type="nucleotide sequence ID" value="NZ_BLYL01000006.1"/>
</dbReference>
<dbReference type="NCBIfam" id="TIGR00217">
    <property type="entry name" value="malQ"/>
    <property type="match status" value="1"/>
</dbReference>
<sequence>MLEQNNGKKPKKYAGILAHPTSFPSPYGIGDLGPGAYQFIDFLAASGLNLWQVLPLGHTGFGDSPYQPFSAFAGQPLIIDIDYLRKKKLLIDEDFSAMPDWDPEKIDYGTLIEFKTGLLKKAYERFIDADYADDMSGDEDLMTKFDAFVKNTSWLADYSLFMAGKDAHEGMPWYMWEDSLKKPTARQKTAWKKKLADGIGYYNFLQFLFTEQWQALKTYANDLGISIVGDTPIFLAWDSADVWSNQELFLLDSKGYPIEVAGVPPDYFSATGQLWGNPLYNWKKHTETGYAWWIERIKYQLTVTDFLRIDHFRGFDRYWAVPYGEETAINGEWKPAPGLNFFTQLEANLGYHLPIIAEDLGEIDDSVIELRDKFGLPGMKILQFAFENPNENDFLPHNYTPNCVCYTGTHDNDTTLGWYTQAYEASKDKLRRYYSTDASDICWVMIRACFSSVANMAIVPMQDVLKLDSWARMNTPGVGEGNWAWRFKASDLSKQLSDRLLETSKLYGRYTPIPEKKDSEEK</sequence>
<dbReference type="SUPFAM" id="SSF51445">
    <property type="entry name" value="(Trans)glycosidases"/>
    <property type="match status" value="1"/>
</dbReference>
<dbReference type="Gene3D" id="3.20.20.80">
    <property type="entry name" value="Glycosidases"/>
    <property type="match status" value="1"/>
</dbReference>
<dbReference type="PANTHER" id="PTHR32438:SF5">
    <property type="entry name" value="4-ALPHA-GLUCANOTRANSFERASE DPE1, CHLOROPLASTIC_AMYLOPLASTIC"/>
    <property type="match status" value="1"/>
</dbReference>
<evidence type="ECO:0000256" key="4">
    <source>
        <dbReference type="ARBA" id="ARBA00020295"/>
    </source>
</evidence>
<dbReference type="AlphaFoldDB" id="A0AAI9K537"/>
<dbReference type="PANTHER" id="PTHR32438">
    <property type="entry name" value="4-ALPHA-GLUCANOTRANSFERASE DPE1, CHLOROPLASTIC/AMYLOPLASTIC"/>
    <property type="match status" value="1"/>
</dbReference>
<evidence type="ECO:0000256" key="10">
    <source>
        <dbReference type="RuleBase" id="RU361207"/>
    </source>
</evidence>
<evidence type="ECO:0000256" key="1">
    <source>
        <dbReference type="ARBA" id="ARBA00000439"/>
    </source>
</evidence>
<dbReference type="EC" id="2.4.1.25" evidence="3 10"/>
<dbReference type="Proteomes" id="UP000660047">
    <property type="component" value="Unassembled WGS sequence"/>
</dbReference>
<reference evidence="11" key="1">
    <citation type="submission" date="2020-06" db="EMBL/GenBank/DDBJ databases">
        <title>Characterization of fructooligosaccharide metabolism and fructooligosaccharide-degrading enzymes in human commensal butyrate producers.</title>
        <authorList>
            <person name="Tanno H."/>
            <person name="Fujii T."/>
            <person name="Hirano K."/>
            <person name="Maeno S."/>
            <person name="Tonozuka T."/>
            <person name="Sakamoto M."/>
            <person name="Ohkuma M."/>
            <person name="Tochio T."/>
            <person name="Endo A."/>
        </authorList>
    </citation>
    <scope>NUCLEOTIDE SEQUENCE</scope>
    <source>
        <strain evidence="11">JCM 31265</strain>
    </source>
</reference>
<evidence type="ECO:0000313" key="11">
    <source>
        <dbReference type="EMBL" id="GFO94326.1"/>
    </source>
</evidence>
<dbReference type="InterPro" id="IPR017853">
    <property type="entry name" value="GH"/>
</dbReference>
<dbReference type="GO" id="GO:0004134">
    <property type="term" value="F:4-alpha-glucanotransferase activity"/>
    <property type="evidence" value="ECO:0007669"/>
    <property type="project" value="UniProtKB-EC"/>
</dbReference>
<evidence type="ECO:0000256" key="2">
    <source>
        <dbReference type="ARBA" id="ARBA00005684"/>
    </source>
</evidence>
<evidence type="ECO:0000256" key="6">
    <source>
        <dbReference type="ARBA" id="ARBA00022679"/>
    </source>
</evidence>
<evidence type="ECO:0000256" key="7">
    <source>
        <dbReference type="ARBA" id="ARBA00023277"/>
    </source>
</evidence>
<comment type="caution">
    <text evidence="11">The sequence shown here is derived from an EMBL/GenBank/DDBJ whole genome shotgun (WGS) entry which is preliminary data.</text>
</comment>
<keyword evidence="6 10" id="KW-0808">Transferase</keyword>
<proteinExistence type="inferred from homology"/>
<dbReference type="InterPro" id="IPR003385">
    <property type="entry name" value="Glyco_hydro_77"/>
</dbReference>
<evidence type="ECO:0000256" key="9">
    <source>
        <dbReference type="ARBA" id="ARBA00031501"/>
    </source>
</evidence>
<keyword evidence="7 10" id="KW-0119">Carbohydrate metabolism</keyword>
<dbReference type="GO" id="GO:0005975">
    <property type="term" value="P:carbohydrate metabolic process"/>
    <property type="evidence" value="ECO:0007669"/>
    <property type="project" value="InterPro"/>
</dbReference>
<comment type="catalytic activity">
    <reaction evidence="1 10">
        <text>Transfers a segment of a (1-&gt;4)-alpha-D-glucan to a new position in an acceptor, which may be glucose or a (1-&gt;4)-alpha-D-glucan.</text>
        <dbReference type="EC" id="2.4.1.25"/>
    </reaction>
</comment>
<gene>
    <name evidence="11" type="ORF">COEU31_13720</name>
</gene>
<name>A0AAI9K537_9FIRM</name>
<evidence type="ECO:0000256" key="5">
    <source>
        <dbReference type="ARBA" id="ARBA00022676"/>
    </source>
</evidence>
<dbReference type="NCBIfam" id="NF011079">
    <property type="entry name" value="PRK14508.1-2"/>
    <property type="match status" value="1"/>
</dbReference>
<evidence type="ECO:0000256" key="3">
    <source>
        <dbReference type="ARBA" id="ARBA00012560"/>
    </source>
</evidence>
<comment type="similarity">
    <text evidence="2 10">Belongs to the disproportionating enzyme family.</text>
</comment>
<organism evidence="11 12">
    <name type="scientific">Coprococcus eutactus</name>
    <dbReference type="NCBI Taxonomy" id="33043"/>
    <lineage>
        <taxon>Bacteria</taxon>
        <taxon>Bacillati</taxon>
        <taxon>Bacillota</taxon>
        <taxon>Clostridia</taxon>
        <taxon>Lachnospirales</taxon>
        <taxon>Lachnospiraceae</taxon>
        <taxon>Coprococcus</taxon>
    </lineage>
</organism>
<accession>A0AAI9K537</accession>
<dbReference type="EMBL" id="BLYL01000006">
    <property type="protein sequence ID" value="GFO94326.1"/>
    <property type="molecule type" value="Genomic_DNA"/>
</dbReference>
<dbReference type="NCBIfam" id="NF011080">
    <property type="entry name" value="PRK14508.1-3"/>
    <property type="match status" value="1"/>
</dbReference>
<keyword evidence="5 10" id="KW-0328">Glycosyltransferase</keyword>
<evidence type="ECO:0000313" key="12">
    <source>
        <dbReference type="Proteomes" id="UP000660047"/>
    </source>
</evidence>
<evidence type="ECO:0000256" key="8">
    <source>
        <dbReference type="ARBA" id="ARBA00031423"/>
    </source>
</evidence>
<dbReference type="Pfam" id="PF02446">
    <property type="entry name" value="Glyco_hydro_77"/>
    <property type="match status" value="1"/>
</dbReference>
<protein>
    <recommendedName>
        <fullName evidence="4 10">4-alpha-glucanotransferase</fullName>
        <ecNumber evidence="3 10">2.4.1.25</ecNumber>
    </recommendedName>
    <alternativeName>
        <fullName evidence="8 10">Amylomaltase</fullName>
    </alternativeName>
    <alternativeName>
        <fullName evidence="9 10">Disproportionating enzyme</fullName>
    </alternativeName>
</protein>